<dbReference type="Pfam" id="PF02791">
    <property type="entry name" value="DDT"/>
    <property type="match status" value="1"/>
</dbReference>
<dbReference type="GO" id="GO:0000785">
    <property type="term" value="C:chromatin"/>
    <property type="evidence" value="ECO:0007669"/>
    <property type="project" value="UniProtKB-ARBA"/>
</dbReference>
<keyword evidence="2 3" id="KW-0539">Nucleus</keyword>
<dbReference type="PROSITE" id="PS50827">
    <property type="entry name" value="DDT"/>
    <property type="match status" value="1"/>
</dbReference>
<dbReference type="EMBL" id="BSYO01000010">
    <property type="protein sequence ID" value="GMH10255.1"/>
    <property type="molecule type" value="Genomic_DNA"/>
</dbReference>
<evidence type="ECO:0000259" key="6">
    <source>
        <dbReference type="PROSITE" id="PS51136"/>
    </source>
</evidence>
<organism evidence="7 8">
    <name type="scientific">Nepenthes gracilis</name>
    <name type="common">Slender pitcher plant</name>
    <dbReference type="NCBI Taxonomy" id="150966"/>
    <lineage>
        <taxon>Eukaryota</taxon>
        <taxon>Viridiplantae</taxon>
        <taxon>Streptophyta</taxon>
        <taxon>Embryophyta</taxon>
        <taxon>Tracheophyta</taxon>
        <taxon>Spermatophyta</taxon>
        <taxon>Magnoliopsida</taxon>
        <taxon>eudicotyledons</taxon>
        <taxon>Gunneridae</taxon>
        <taxon>Pentapetalae</taxon>
        <taxon>Caryophyllales</taxon>
        <taxon>Nepenthaceae</taxon>
        <taxon>Nepenthes</taxon>
    </lineage>
</organism>
<feature type="domain" description="DDT" evidence="5">
    <location>
        <begin position="302"/>
        <end position="363"/>
    </location>
</feature>
<dbReference type="InterPro" id="IPR018501">
    <property type="entry name" value="DDT_dom"/>
</dbReference>
<evidence type="ECO:0000259" key="5">
    <source>
        <dbReference type="PROSITE" id="PS50827"/>
    </source>
</evidence>
<keyword evidence="8" id="KW-1185">Reference proteome</keyword>
<evidence type="ECO:0000256" key="3">
    <source>
        <dbReference type="PROSITE-ProRule" id="PRU00475"/>
    </source>
</evidence>
<dbReference type="Proteomes" id="UP001279734">
    <property type="component" value="Unassembled WGS sequence"/>
</dbReference>
<dbReference type="SMART" id="SM00571">
    <property type="entry name" value="DDT"/>
    <property type="match status" value="1"/>
</dbReference>
<feature type="compositionally biased region" description="Basic and acidic residues" evidence="4">
    <location>
        <begin position="453"/>
        <end position="475"/>
    </location>
</feature>
<dbReference type="Pfam" id="PF10537">
    <property type="entry name" value="WAC_Acf1_DNA_bd"/>
    <property type="match status" value="1"/>
</dbReference>
<protein>
    <recommendedName>
        <fullName evidence="9">DDT domain-containing protein</fullName>
    </recommendedName>
</protein>
<dbReference type="InterPro" id="IPR013136">
    <property type="entry name" value="WSTF_Acf1_Cbp146"/>
</dbReference>
<dbReference type="InterPro" id="IPR053271">
    <property type="entry name" value="DDT_domain"/>
</dbReference>
<evidence type="ECO:0008006" key="9">
    <source>
        <dbReference type="Google" id="ProtNLM"/>
    </source>
</evidence>
<dbReference type="PANTHER" id="PTHR15546">
    <property type="entry name" value="BROMODOMAIN ADJACENT TO ZINC FINGER DOMAIN, 2A"/>
    <property type="match status" value="1"/>
</dbReference>
<dbReference type="AlphaFoldDB" id="A0AAD3SGB4"/>
<evidence type="ECO:0000313" key="7">
    <source>
        <dbReference type="EMBL" id="GMH10255.1"/>
    </source>
</evidence>
<evidence type="ECO:0000256" key="4">
    <source>
        <dbReference type="SAM" id="MobiDB-lite"/>
    </source>
</evidence>
<dbReference type="PANTHER" id="PTHR15546:SF2">
    <property type="entry name" value="DDT DOMAIN-CONTAINING PROTEIN DDB_G0282237"/>
    <property type="match status" value="1"/>
</dbReference>
<reference evidence="7" key="1">
    <citation type="submission" date="2023-05" db="EMBL/GenBank/DDBJ databases">
        <title>Nepenthes gracilis genome sequencing.</title>
        <authorList>
            <person name="Fukushima K."/>
        </authorList>
    </citation>
    <scope>NUCLEOTIDE SEQUENCE</scope>
    <source>
        <strain evidence="7">SING2019-196</strain>
    </source>
</reference>
<dbReference type="PROSITE" id="PS51136">
    <property type="entry name" value="WAC"/>
    <property type="match status" value="1"/>
</dbReference>
<accession>A0AAD3SGB4</accession>
<dbReference type="Pfam" id="PF15613">
    <property type="entry name" value="WSD"/>
    <property type="match status" value="1"/>
</dbReference>
<dbReference type="GO" id="GO:0005634">
    <property type="term" value="C:nucleus"/>
    <property type="evidence" value="ECO:0007669"/>
    <property type="project" value="UniProtKB-SubCell"/>
</dbReference>
<proteinExistence type="predicted"/>
<comment type="subcellular location">
    <subcellularLocation>
        <location evidence="1 3">Nucleus</location>
    </subcellularLocation>
</comment>
<gene>
    <name evidence="7" type="ORF">Nepgr_012096</name>
</gene>
<evidence type="ECO:0000256" key="2">
    <source>
        <dbReference type="ARBA" id="ARBA00023242"/>
    </source>
</evidence>
<evidence type="ECO:0000313" key="8">
    <source>
        <dbReference type="Proteomes" id="UP001279734"/>
    </source>
</evidence>
<name>A0AAD3SGB4_NEPGR</name>
<sequence>MPLLKRTQFTLPEPPSDLEPDELVFQVRFTKEIFQDYHEYLKRINLYRHRVWTCKVTGKTNLTYEEALLSEQRATEKVQQFPEELIGPALRIVQYSMLPLRDLVSMIRTRLQDHLVEGVELYGRKDGCVYPCKIIQILDEEDGKPRYEVAWLNKLNGNSIVSGEDLIRKKLPFTGSVLKSFIRESTYRNVPWVIHDNLASKYGISTDPPEELKSKIRFLNGCIVSYRKRKENEAAEEEKFQKRNRVEGGKSDSLILVNAANGGNWKKDPIKYPIDDLLVQPSADDPVLTDRPSPSRDFSVPMDCVGNLLMVWNFCSSFGRLLHLWPFSLENFGKAVCHKDSNVILVVETHATLLYLLINDGGEYYNVFQKKKRKPKITLITWTEYLCDFLEMINIPELSSNIATIKRGHYGLLDAHIKLSILRQLVNHALATDLVRVKLDEYIEQRQAIAANKREEALEDGRKKKEAKERLKAESEANGVLPDMSDPVGNNLHLAENFIQNGNVAVKNSYQQKHSLENGDSKHHGSELRKLTKQLMKDIEKNKEHRREYLEQEMEKRYIRTNSLGKDRDYNRYWFFQRDGRVFVESSDFKEWGYYSSMAELDALMGSLNPKGERERALKKQLKKHYQKICLELQKRNRGTAQKYAMEESEVRRSSRVRAPPRANPALAFLNYVNKWKED</sequence>
<comment type="caution">
    <text evidence="7">The sequence shown here is derived from an EMBL/GenBank/DDBJ whole genome shotgun (WGS) entry which is preliminary data.</text>
</comment>
<feature type="domain" description="WAC" evidence="6">
    <location>
        <begin position="22"/>
        <end position="127"/>
    </location>
</feature>
<evidence type="ECO:0000256" key="1">
    <source>
        <dbReference type="ARBA" id="ARBA00004123"/>
    </source>
</evidence>
<dbReference type="InterPro" id="IPR028941">
    <property type="entry name" value="WHIM2_dom"/>
</dbReference>
<feature type="region of interest" description="Disordered" evidence="4">
    <location>
        <begin position="453"/>
        <end position="485"/>
    </location>
</feature>